<evidence type="ECO:0000313" key="2">
    <source>
        <dbReference type="Proteomes" id="UP000800094"/>
    </source>
</evidence>
<keyword evidence="2" id="KW-1185">Reference proteome</keyword>
<dbReference type="Proteomes" id="UP000800094">
    <property type="component" value="Unassembled WGS sequence"/>
</dbReference>
<dbReference type="RefSeq" id="XP_033680338.1">
    <property type="nucleotide sequence ID" value="XM_033836188.1"/>
</dbReference>
<reference evidence="1" key="1">
    <citation type="journal article" date="2020" name="Stud. Mycol.">
        <title>101 Dothideomycetes genomes: a test case for predicting lifestyles and emergence of pathogens.</title>
        <authorList>
            <person name="Haridas S."/>
            <person name="Albert R."/>
            <person name="Binder M."/>
            <person name="Bloem J."/>
            <person name="Labutti K."/>
            <person name="Salamov A."/>
            <person name="Andreopoulos B."/>
            <person name="Baker S."/>
            <person name="Barry K."/>
            <person name="Bills G."/>
            <person name="Bluhm B."/>
            <person name="Cannon C."/>
            <person name="Castanera R."/>
            <person name="Culley D."/>
            <person name="Daum C."/>
            <person name="Ezra D."/>
            <person name="Gonzalez J."/>
            <person name="Henrissat B."/>
            <person name="Kuo A."/>
            <person name="Liang C."/>
            <person name="Lipzen A."/>
            <person name="Lutzoni F."/>
            <person name="Magnuson J."/>
            <person name="Mondo S."/>
            <person name="Nolan M."/>
            <person name="Ohm R."/>
            <person name="Pangilinan J."/>
            <person name="Park H.-J."/>
            <person name="Ramirez L."/>
            <person name="Alfaro M."/>
            <person name="Sun H."/>
            <person name="Tritt A."/>
            <person name="Yoshinaga Y."/>
            <person name="Zwiers L.-H."/>
            <person name="Turgeon B."/>
            <person name="Goodwin S."/>
            <person name="Spatafora J."/>
            <person name="Crous P."/>
            <person name="Grigoriev I."/>
        </authorList>
    </citation>
    <scope>NUCLEOTIDE SEQUENCE</scope>
    <source>
        <strain evidence="1">CBS 122368</strain>
    </source>
</reference>
<evidence type="ECO:0000313" key="1">
    <source>
        <dbReference type="EMBL" id="KAF2245334.1"/>
    </source>
</evidence>
<dbReference type="GeneID" id="54589518"/>
<name>A0A6A6I495_9PLEO</name>
<accession>A0A6A6I495</accession>
<protein>
    <submittedName>
        <fullName evidence="1">Uncharacterized protein</fullName>
    </submittedName>
</protein>
<organism evidence="1 2">
    <name type="scientific">Trematosphaeria pertusa</name>
    <dbReference type="NCBI Taxonomy" id="390896"/>
    <lineage>
        <taxon>Eukaryota</taxon>
        <taxon>Fungi</taxon>
        <taxon>Dikarya</taxon>
        <taxon>Ascomycota</taxon>
        <taxon>Pezizomycotina</taxon>
        <taxon>Dothideomycetes</taxon>
        <taxon>Pleosporomycetidae</taxon>
        <taxon>Pleosporales</taxon>
        <taxon>Massarineae</taxon>
        <taxon>Trematosphaeriaceae</taxon>
        <taxon>Trematosphaeria</taxon>
    </lineage>
</organism>
<dbReference type="EMBL" id="ML987200">
    <property type="protein sequence ID" value="KAF2245334.1"/>
    <property type="molecule type" value="Genomic_DNA"/>
</dbReference>
<sequence>MPCNLSVNIVFPPDIYLAPKKPLPDRSTPTIGPQPITQRLGEHGCVSPAIDGSTPPSQNGSLRVRVYCKGVGPKAGLSALRKVRLRIEPCYPHCDRWFDEELLEAACWREGLVRRCWGSRSRSSGTDNTGVSSETPAIARDLTCATELGCRDRRIRWGL</sequence>
<proteinExistence type="predicted"/>
<gene>
    <name evidence="1" type="ORF">BU26DRAFT_67073</name>
</gene>
<dbReference type="AlphaFoldDB" id="A0A6A6I495"/>